<dbReference type="Gene3D" id="1.10.287.630">
    <property type="entry name" value="Helix hairpin bin"/>
    <property type="match status" value="1"/>
</dbReference>
<evidence type="ECO:0000313" key="12">
    <source>
        <dbReference type="EMBL" id="KAH7279866.1"/>
    </source>
</evidence>
<keyword evidence="5" id="KW-0851">Voltage-gated channel</keyword>
<comment type="caution">
    <text evidence="12">The sequence shown here is derived from an EMBL/GenBank/DDBJ whole genome shotgun (WGS) entry which is preliminary data.</text>
</comment>
<evidence type="ECO:0000256" key="2">
    <source>
        <dbReference type="ARBA" id="ARBA00022538"/>
    </source>
</evidence>
<evidence type="ECO:0000256" key="5">
    <source>
        <dbReference type="ARBA" id="ARBA00022882"/>
    </source>
</evidence>
<dbReference type="InterPro" id="IPR045319">
    <property type="entry name" value="KAT/AKT"/>
</dbReference>
<dbReference type="AlphaFoldDB" id="A0A8T2Q872"/>
<organism evidence="12 13">
    <name type="scientific">Ceratopteris richardii</name>
    <name type="common">Triangle waterfern</name>
    <dbReference type="NCBI Taxonomy" id="49495"/>
    <lineage>
        <taxon>Eukaryota</taxon>
        <taxon>Viridiplantae</taxon>
        <taxon>Streptophyta</taxon>
        <taxon>Embryophyta</taxon>
        <taxon>Tracheophyta</taxon>
        <taxon>Polypodiopsida</taxon>
        <taxon>Polypodiidae</taxon>
        <taxon>Polypodiales</taxon>
        <taxon>Pteridineae</taxon>
        <taxon>Pteridaceae</taxon>
        <taxon>Parkerioideae</taxon>
        <taxon>Ceratopteris</taxon>
    </lineage>
</organism>
<dbReference type="Pfam" id="PF00520">
    <property type="entry name" value="Ion_trans"/>
    <property type="match status" value="1"/>
</dbReference>
<evidence type="ECO:0000256" key="6">
    <source>
        <dbReference type="ARBA" id="ARBA00022958"/>
    </source>
</evidence>
<reference evidence="12" key="1">
    <citation type="submission" date="2021-08" db="EMBL/GenBank/DDBJ databases">
        <title>WGS assembly of Ceratopteris richardii.</title>
        <authorList>
            <person name="Marchant D.B."/>
            <person name="Chen G."/>
            <person name="Jenkins J."/>
            <person name="Shu S."/>
            <person name="Leebens-Mack J."/>
            <person name="Grimwood J."/>
            <person name="Schmutz J."/>
            <person name="Soltis P."/>
            <person name="Soltis D."/>
            <person name="Chen Z.-H."/>
        </authorList>
    </citation>
    <scope>NUCLEOTIDE SEQUENCE</scope>
    <source>
        <strain evidence="12">Whitten #5841</strain>
        <tissue evidence="12">Leaf</tissue>
    </source>
</reference>
<keyword evidence="13" id="KW-1185">Reference proteome</keyword>
<dbReference type="PANTHER" id="PTHR45743:SF21">
    <property type="entry name" value="POTASSIUM CHANNEL AKT2_3"/>
    <property type="match status" value="1"/>
</dbReference>
<proteinExistence type="predicted"/>
<keyword evidence="8 10" id="KW-0472">Membrane</keyword>
<keyword evidence="4" id="KW-0631">Potassium channel</keyword>
<gene>
    <name evidence="12" type="ORF">KP509_37G041200</name>
</gene>
<evidence type="ECO:0000256" key="10">
    <source>
        <dbReference type="SAM" id="Phobius"/>
    </source>
</evidence>
<keyword evidence="3 10" id="KW-0812">Transmembrane</keyword>
<dbReference type="EMBL" id="CM035442">
    <property type="protein sequence ID" value="KAH7279866.1"/>
    <property type="molecule type" value="Genomic_DNA"/>
</dbReference>
<keyword evidence="7 10" id="KW-1133">Transmembrane helix</keyword>
<feature type="transmembrane region" description="Helical" evidence="10">
    <location>
        <begin position="45"/>
        <end position="62"/>
    </location>
</feature>
<evidence type="ECO:0000256" key="3">
    <source>
        <dbReference type="ARBA" id="ARBA00022692"/>
    </source>
</evidence>
<evidence type="ECO:0000313" key="13">
    <source>
        <dbReference type="Proteomes" id="UP000825935"/>
    </source>
</evidence>
<keyword evidence="5" id="KW-0813">Transport</keyword>
<evidence type="ECO:0000259" key="11">
    <source>
        <dbReference type="Pfam" id="PF00520"/>
    </source>
</evidence>
<keyword evidence="5" id="KW-0406">Ion transport</keyword>
<keyword evidence="2" id="KW-0633">Potassium transport</keyword>
<comment type="subcellular location">
    <subcellularLocation>
        <location evidence="1">Membrane</location>
        <topology evidence="1">Multi-pass membrane protein</topology>
    </subcellularLocation>
</comment>
<keyword evidence="6" id="KW-0630">Potassium</keyword>
<feature type="domain" description="Ion transport" evidence="11">
    <location>
        <begin position="2"/>
        <end position="104"/>
    </location>
</feature>
<name>A0A8T2Q872_CERRI</name>
<protein>
    <recommendedName>
        <fullName evidence="11">Ion transport domain-containing protein</fullName>
    </recommendedName>
</protein>
<keyword evidence="9" id="KW-0407">Ion channel</keyword>
<evidence type="ECO:0000256" key="4">
    <source>
        <dbReference type="ARBA" id="ARBA00022826"/>
    </source>
</evidence>
<accession>A0A8T2Q872</accession>
<evidence type="ECO:0000256" key="1">
    <source>
        <dbReference type="ARBA" id="ARBA00004141"/>
    </source>
</evidence>
<dbReference type="OrthoDB" id="426293at2759"/>
<dbReference type="InterPro" id="IPR005821">
    <property type="entry name" value="Ion_trans_dom"/>
</dbReference>
<dbReference type="OMA" id="SIHWNAC"/>
<sequence>MGFTLLSVHIMGCIWYLLAERYHNPKRTWIGVHLQNFKQESIGKRYVYALFWSMITIASLGYGNLTAVNPVERLYTMLCMFYKSGAAYLIGNMADLAVDITRRTQKFRISVEAVSRFAIQNHLASSLRDQMMNYMSLKFKTESLQQEEIMSMLPKAMRTSICQHLFFPTLKKAYLFHGTSNDFILQLIAENESGILPTW</sequence>
<dbReference type="SUPFAM" id="SSF81324">
    <property type="entry name" value="Voltage-gated potassium channels"/>
    <property type="match status" value="1"/>
</dbReference>
<dbReference type="PANTHER" id="PTHR45743">
    <property type="entry name" value="POTASSIUM CHANNEL AKT1"/>
    <property type="match status" value="1"/>
</dbReference>
<evidence type="ECO:0000256" key="8">
    <source>
        <dbReference type="ARBA" id="ARBA00023136"/>
    </source>
</evidence>
<dbReference type="Gene3D" id="1.10.287.70">
    <property type="match status" value="1"/>
</dbReference>
<evidence type="ECO:0000256" key="9">
    <source>
        <dbReference type="ARBA" id="ARBA00023303"/>
    </source>
</evidence>
<dbReference type="Proteomes" id="UP000825935">
    <property type="component" value="Chromosome 37"/>
</dbReference>
<dbReference type="GO" id="GO:0034702">
    <property type="term" value="C:monoatomic ion channel complex"/>
    <property type="evidence" value="ECO:0007669"/>
    <property type="project" value="UniProtKB-KW"/>
</dbReference>
<evidence type="ECO:0000256" key="7">
    <source>
        <dbReference type="ARBA" id="ARBA00022989"/>
    </source>
</evidence>
<dbReference type="GO" id="GO:0005249">
    <property type="term" value="F:voltage-gated potassium channel activity"/>
    <property type="evidence" value="ECO:0007669"/>
    <property type="project" value="InterPro"/>
</dbReference>
<feature type="transmembrane region" description="Helical" evidence="10">
    <location>
        <begin position="6"/>
        <end position="24"/>
    </location>
</feature>